<gene>
    <name evidence="3" type="ORF">IC609_10310</name>
</gene>
<dbReference type="Pfam" id="PF03401">
    <property type="entry name" value="TctC"/>
    <property type="match status" value="1"/>
</dbReference>
<dbReference type="SUPFAM" id="SSF53850">
    <property type="entry name" value="Periplasmic binding protein-like II"/>
    <property type="match status" value="1"/>
</dbReference>
<name>A0A927FGE7_9BURK</name>
<dbReference type="CDD" id="cd07012">
    <property type="entry name" value="PBP2_Bug_TTT"/>
    <property type="match status" value="1"/>
</dbReference>
<dbReference type="InterPro" id="IPR042100">
    <property type="entry name" value="Bug_dom1"/>
</dbReference>
<evidence type="ECO:0000256" key="2">
    <source>
        <dbReference type="SAM" id="SignalP"/>
    </source>
</evidence>
<accession>A0A927FGE7</accession>
<dbReference type="RefSeq" id="WP_191819409.1">
    <property type="nucleotide sequence ID" value="NZ_JACYFT010000002.1"/>
</dbReference>
<evidence type="ECO:0000256" key="1">
    <source>
        <dbReference type="ARBA" id="ARBA00006987"/>
    </source>
</evidence>
<feature type="signal peptide" evidence="2">
    <location>
        <begin position="1"/>
        <end position="22"/>
    </location>
</feature>
<evidence type="ECO:0000313" key="4">
    <source>
        <dbReference type="Proteomes" id="UP000647424"/>
    </source>
</evidence>
<dbReference type="Proteomes" id="UP000647424">
    <property type="component" value="Unassembled WGS sequence"/>
</dbReference>
<protein>
    <submittedName>
        <fullName evidence="3">Tripartite tricarboxylate transporter substrate binding protein</fullName>
    </submittedName>
</protein>
<comment type="similarity">
    <text evidence="1">Belongs to the UPF0065 (bug) family.</text>
</comment>
<organism evidence="3 4">
    <name type="scientific">Limnohabitans radicicola</name>
    <dbReference type="NCBI Taxonomy" id="2771427"/>
    <lineage>
        <taxon>Bacteria</taxon>
        <taxon>Pseudomonadati</taxon>
        <taxon>Pseudomonadota</taxon>
        <taxon>Betaproteobacteria</taxon>
        <taxon>Burkholderiales</taxon>
        <taxon>Comamonadaceae</taxon>
        <taxon>Limnohabitans</taxon>
    </lineage>
</organism>
<dbReference type="Gene3D" id="3.40.190.10">
    <property type="entry name" value="Periplasmic binding protein-like II"/>
    <property type="match status" value="1"/>
</dbReference>
<reference evidence="3" key="1">
    <citation type="submission" date="2020-09" db="EMBL/GenBank/DDBJ databases">
        <title>Genome seq and assembly of Limnohabitants sp.</title>
        <authorList>
            <person name="Chhetri G."/>
        </authorList>
    </citation>
    <scope>NUCLEOTIDE SEQUENCE</scope>
    <source>
        <strain evidence="3">JUR4</strain>
    </source>
</reference>
<keyword evidence="4" id="KW-1185">Reference proteome</keyword>
<dbReference type="EMBL" id="JACYFT010000002">
    <property type="protein sequence ID" value="MBD8050939.1"/>
    <property type="molecule type" value="Genomic_DNA"/>
</dbReference>
<comment type="caution">
    <text evidence="3">The sequence shown here is derived from an EMBL/GenBank/DDBJ whole genome shotgun (WGS) entry which is preliminary data.</text>
</comment>
<proteinExistence type="inferred from homology"/>
<dbReference type="InterPro" id="IPR005064">
    <property type="entry name" value="BUG"/>
</dbReference>
<dbReference type="PIRSF" id="PIRSF017082">
    <property type="entry name" value="YflP"/>
    <property type="match status" value="1"/>
</dbReference>
<dbReference type="PANTHER" id="PTHR42928">
    <property type="entry name" value="TRICARBOXYLATE-BINDING PROTEIN"/>
    <property type="match status" value="1"/>
</dbReference>
<dbReference type="PANTHER" id="PTHR42928:SF5">
    <property type="entry name" value="BLR1237 PROTEIN"/>
    <property type="match status" value="1"/>
</dbReference>
<dbReference type="Gene3D" id="3.40.190.150">
    <property type="entry name" value="Bordetella uptake gene, domain 1"/>
    <property type="match status" value="1"/>
</dbReference>
<evidence type="ECO:0000313" key="3">
    <source>
        <dbReference type="EMBL" id="MBD8050939.1"/>
    </source>
</evidence>
<sequence>MRPHTILASLLIALTCSTSALAQAQDYPSRPIRWVVPFLAGTAPDNTVRIVADAMGGILKQAVIVDNKGGVAGNLGAQMVAKAPADGYTWVYSATPMAASMRMYKKPGFDAIKDFTHVGRIAVSDLTVLVHPDSGIKSIKELMERAKKDPGKLSYASGGIGSPAHMGAELMLNMAGANVLHVPYKGASESATAVIGKQVDFALAISSVAMPHITAGRLVPLAVTGPQRNARQPGTPTLAESGWPGVHITSFGGLSVPAATPAPIVKRISEALAKALAMPEVRARLEAQGGTVAPSTPEEYRDALVAEIGLTEKMMKSAKLEAQ</sequence>
<dbReference type="AlphaFoldDB" id="A0A927FGE7"/>
<keyword evidence="2" id="KW-0732">Signal</keyword>
<feature type="chain" id="PRO_5036790701" evidence="2">
    <location>
        <begin position="23"/>
        <end position="323"/>
    </location>
</feature>